<keyword evidence="7" id="KW-1185">Reference proteome</keyword>
<comment type="caution">
    <text evidence="6">The sequence shown here is derived from an EMBL/GenBank/DDBJ whole genome shotgun (WGS) entry which is preliminary data.</text>
</comment>
<organism evidence="6 7">
    <name type="scientific">Phytophthora megakarya</name>
    <dbReference type="NCBI Taxonomy" id="4795"/>
    <lineage>
        <taxon>Eukaryota</taxon>
        <taxon>Sar</taxon>
        <taxon>Stramenopiles</taxon>
        <taxon>Oomycota</taxon>
        <taxon>Peronosporomycetes</taxon>
        <taxon>Peronosporales</taxon>
        <taxon>Peronosporaceae</taxon>
        <taxon>Phytophthora</taxon>
    </lineage>
</organism>
<sequence>MKFQVLLATVFAVVFCSIVVSATTEIEQAKTSALSISQSSYAAFEDQKRSLRSSKMAEVGNEKTEERGAWKWVKVRYWLEAEKSDEHVRKALKLNGMDEATMKFQKNYKYYEYFAKKSLEYRIGRWLGKDMTTWNVWKELGLHTKITKRDDIDSIAHTPEFKIYSRYVNDFDHNMIQTVKVGYNVPSLIISRGASDAEMYARVKIMAIAQRENKYAQMLLGMTDPWKRRTTLLDKKALREHDDYPWYQLFKILKKQGQAEKAAV</sequence>
<evidence type="ECO:0000313" key="6">
    <source>
        <dbReference type="EMBL" id="OWZ08527.1"/>
    </source>
</evidence>
<comment type="domain">
    <text evidence="5">The RxLR-dEER motif acts to carry the protein into the host cell cytoplasm through binding to cell surface phosphatidylinositol-3-phosphate.</text>
</comment>
<gene>
    <name evidence="6" type="ORF">PHMEG_00018912</name>
</gene>
<accession>A0A225VUN9</accession>
<proteinExistence type="inferred from homology"/>
<reference evidence="7" key="1">
    <citation type="submission" date="2017-03" db="EMBL/GenBank/DDBJ databases">
        <title>Phytopthora megakarya and P. palmivora, two closely related causual agents of cacao black pod achieved similar genome size and gene model numbers by different mechanisms.</title>
        <authorList>
            <person name="Ali S."/>
            <person name="Shao J."/>
            <person name="Larry D.J."/>
            <person name="Kronmiller B."/>
            <person name="Shen D."/>
            <person name="Strem M.D."/>
            <person name="Melnick R.L."/>
            <person name="Guiltinan M.J."/>
            <person name="Tyler B.M."/>
            <person name="Meinhardt L.W."/>
            <person name="Bailey B.A."/>
        </authorList>
    </citation>
    <scope>NUCLEOTIDE SEQUENCE [LARGE SCALE GENOMIC DNA]</scope>
    <source>
        <strain evidence="7">zdho120</strain>
    </source>
</reference>
<evidence type="ECO:0000313" key="7">
    <source>
        <dbReference type="Proteomes" id="UP000198211"/>
    </source>
</evidence>
<dbReference type="InterPro" id="IPR031825">
    <property type="entry name" value="RXLR"/>
</dbReference>
<dbReference type="AlphaFoldDB" id="A0A225VUN9"/>
<evidence type="ECO:0000256" key="3">
    <source>
        <dbReference type="ARBA" id="ARBA00022525"/>
    </source>
</evidence>
<comment type="subcellular location">
    <subcellularLocation>
        <location evidence="1 5">Secreted</location>
    </subcellularLocation>
</comment>
<feature type="signal peptide" evidence="5">
    <location>
        <begin position="1"/>
        <end position="22"/>
    </location>
</feature>
<keyword evidence="3 5" id="KW-0964">Secreted</keyword>
<dbReference type="OrthoDB" id="128682at2759"/>
<evidence type="ECO:0000256" key="1">
    <source>
        <dbReference type="ARBA" id="ARBA00004613"/>
    </source>
</evidence>
<protein>
    <recommendedName>
        <fullName evidence="5">RxLR effector protein</fullName>
    </recommendedName>
</protein>
<keyword evidence="4 5" id="KW-0732">Signal</keyword>
<comment type="function">
    <text evidence="5">Effector that suppresses plant defense responses during pathogen infection.</text>
</comment>
<dbReference type="Proteomes" id="UP000198211">
    <property type="component" value="Unassembled WGS sequence"/>
</dbReference>
<evidence type="ECO:0000256" key="2">
    <source>
        <dbReference type="ARBA" id="ARBA00010400"/>
    </source>
</evidence>
<evidence type="ECO:0000256" key="5">
    <source>
        <dbReference type="RuleBase" id="RU367124"/>
    </source>
</evidence>
<evidence type="ECO:0000256" key="4">
    <source>
        <dbReference type="ARBA" id="ARBA00022729"/>
    </source>
</evidence>
<name>A0A225VUN9_9STRA</name>
<feature type="chain" id="PRO_5045010612" description="RxLR effector protein" evidence="5">
    <location>
        <begin position="23"/>
        <end position="264"/>
    </location>
</feature>
<dbReference type="Pfam" id="PF16810">
    <property type="entry name" value="RXLR"/>
    <property type="match status" value="1"/>
</dbReference>
<dbReference type="EMBL" id="NBNE01003121">
    <property type="protein sequence ID" value="OWZ08527.1"/>
    <property type="molecule type" value="Genomic_DNA"/>
</dbReference>
<comment type="similarity">
    <text evidence="2 5">Belongs to the RxLR effector family.</text>
</comment>